<evidence type="ECO:0000256" key="4">
    <source>
        <dbReference type="ARBA" id="ARBA00022525"/>
    </source>
</evidence>
<dbReference type="Pfam" id="PF13091">
    <property type="entry name" value="PLDc_2"/>
    <property type="match status" value="2"/>
</dbReference>
<dbReference type="SMART" id="SM00155">
    <property type="entry name" value="PLDc"/>
    <property type="match status" value="2"/>
</dbReference>
<dbReference type="PANTHER" id="PTHR21248">
    <property type="entry name" value="CARDIOLIPIN SYNTHASE"/>
    <property type="match status" value="1"/>
</dbReference>
<dbReference type="Proteomes" id="UP001380365">
    <property type="component" value="Unassembled WGS sequence"/>
</dbReference>
<dbReference type="PROSITE" id="PS50035">
    <property type="entry name" value="PLD"/>
    <property type="match status" value="2"/>
</dbReference>
<organism evidence="7 8">
    <name type="scientific">Sphingomonas molluscorum</name>
    <dbReference type="NCBI Taxonomy" id="418184"/>
    <lineage>
        <taxon>Bacteria</taxon>
        <taxon>Pseudomonadati</taxon>
        <taxon>Pseudomonadota</taxon>
        <taxon>Alphaproteobacteria</taxon>
        <taxon>Sphingomonadales</taxon>
        <taxon>Sphingomonadaceae</taxon>
        <taxon>Sphingomonas</taxon>
    </lineage>
</organism>
<gene>
    <name evidence="7" type="ORF">WH159_10215</name>
</gene>
<evidence type="ECO:0000256" key="3">
    <source>
        <dbReference type="ARBA" id="ARBA00018392"/>
    </source>
</evidence>
<dbReference type="CDD" id="cd09113">
    <property type="entry name" value="PLDc_ymdC_like_2"/>
    <property type="match status" value="1"/>
</dbReference>
<feature type="domain" description="PLD phosphodiesterase" evidence="6">
    <location>
        <begin position="409"/>
        <end position="436"/>
    </location>
</feature>
<sequence length="518" mass="56970">MLWWINRLPPNPKNSSARIIADVADTALARGAAKESASHPGASGIKLLADAREAFAARVALARAAERSLDLQYYIWHGDRSGTLLLEAVHAAAERGVRVRLLLDDNGISGLDAVLAALDAHPNIEVRLFNPFRIRWPKPIGYITEFPRLNRRMHNKSFTADNSVTIVGGRNIGDEYFGAADGGLFADLDALAIGPIVAEVSDDFDRYWCCGSSYPAARILPGVRKDQRRRLRKRASIVERDPSAKRYVQALRDLPLVHQLVEGRLALEWAEVRMLSDDPAKALGSVHERALLSEKLSAALETAKSELGLISSYFVPGRRGCRTFGKLAREGVAVSVLTNAYEATDVGIVHAGYAPYRKRLLQAGVRLFEMRREARAAPRRRERRRGVRLGVASNFRGSGTGSTAALRSGASTLHAKTFTVDRERLFIGSFNLDPRSVALNTELGFIIESPVLAAQVADVFADQVAHLAYEVRIGPDGELIWIEENGGERRVHHQEPGMRLIPRLALAAAAKLPIEWLL</sequence>
<dbReference type="InterPro" id="IPR001736">
    <property type="entry name" value="PLipase_D/transphosphatidylase"/>
</dbReference>
<protein>
    <recommendedName>
        <fullName evidence="3">Phospholipase D</fullName>
    </recommendedName>
    <alternativeName>
        <fullName evidence="5">Choline phosphatase</fullName>
    </alternativeName>
</protein>
<dbReference type="Gene3D" id="3.30.870.10">
    <property type="entry name" value="Endonuclease Chain A"/>
    <property type="match status" value="2"/>
</dbReference>
<name>A0ABU8Q594_9SPHN</name>
<evidence type="ECO:0000313" key="7">
    <source>
        <dbReference type="EMBL" id="MEJ5094910.1"/>
    </source>
</evidence>
<accession>A0ABU8Q594</accession>
<dbReference type="InterPro" id="IPR025202">
    <property type="entry name" value="PLD-like_dom"/>
</dbReference>
<dbReference type="RefSeq" id="WP_239555420.1">
    <property type="nucleotide sequence ID" value="NZ_JBBGZA010000001.1"/>
</dbReference>
<dbReference type="CDD" id="cd09111">
    <property type="entry name" value="PLDc_ymdC_like_1"/>
    <property type="match status" value="1"/>
</dbReference>
<dbReference type="PANTHER" id="PTHR21248:SF12">
    <property type="entry name" value="CARDIOLIPIN SYNTHASE C"/>
    <property type="match status" value="1"/>
</dbReference>
<keyword evidence="4" id="KW-0964">Secreted</keyword>
<evidence type="ECO:0000313" key="8">
    <source>
        <dbReference type="Proteomes" id="UP001380365"/>
    </source>
</evidence>
<feature type="domain" description="PLD phosphodiesterase" evidence="6">
    <location>
        <begin position="149"/>
        <end position="176"/>
    </location>
</feature>
<reference evidence="7 8" key="1">
    <citation type="submission" date="2023-12" db="EMBL/GenBank/DDBJ databases">
        <title>Gut-associated functions are favored during microbiome assembly across C. elegans life.</title>
        <authorList>
            <person name="Zimmermann J."/>
        </authorList>
    </citation>
    <scope>NUCLEOTIDE SEQUENCE [LARGE SCALE GENOMIC DNA]</scope>
    <source>
        <strain evidence="7 8">JUb134</strain>
    </source>
</reference>
<evidence type="ECO:0000259" key="6">
    <source>
        <dbReference type="PROSITE" id="PS50035"/>
    </source>
</evidence>
<dbReference type="EMBL" id="JBBGZA010000001">
    <property type="protein sequence ID" value="MEJ5094910.1"/>
    <property type="molecule type" value="Genomic_DNA"/>
</dbReference>
<evidence type="ECO:0000256" key="2">
    <source>
        <dbReference type="ARBA" id="ARBA00004613"/>
    </source>
</evidence>
<comment type="function">
    <text evidence="1">Could be a virulence factor.</text>
</comment>
<keyword evidence="8" id="KW-1185">Reference proteome</keyword>
<evidence type="ECO:0000256" key="5">
    <source>
        <dbReference type="ARBA" id="ARBA00029594"/>
    </source>
</evidence>
<evidence type="ECO:0000256" key="1">
    <source>
        <dbReference type="ARBA" id="ARBA00003145"/>
    </source>
</evidence>
<proteinExistence type="predicted"/>
<comment type="caution">
    <text evidence="7">The sequence shown here is derived from an EMBL/GenBank/DDBJ whole genome shotgun (WGS) entry which is preliminary data.</text>
</comment>
<comment type="subcellular location">
    <subcellularLocation>
        <location evidence="2">Secreted</location>
    </subcellularLocation>
</comment>
<dbReference type="SUPFAM" id="SSF56024">
    <property type="entry name" value="Phospholipase D/nuclease"/>
    <property type="match status" value="2"/>
</dbReference>